<comment type="caution">
    <text evidence="2">The sequence shown here is derived from an EMBL/GenBank/DDBJ whole genome shotgun (WGS) entry which is preliminary data.</text>
</comment>
<dbReference type="Proteomes" id="UP000644147">
    <property type="component" value="Unassembled WGS sequence"/>
</dbReference>
<evidence type="ECO:0000313" key="3">
    <source>
        <dbReference type="Proteomes" id="UP000644147"/>
    </source>
</evidence>
<accession>A0ABS1BWF9</accession>
<evidence type="ECO:0000259" key="1">
    <source>
        <dbReference type="Pfam" id="PF18962"/>
    </source>
</evidence>
<protein>
    <submittedName>
        <fullName evidence="2">T9SS type A sorting domain-containing protein</fullName>
    </submittedName>
</protein>
<evidence type="ECO:0000313" key="2">
    <source>
        <dbReference type="EMBL" id="MBK0401370.1"/>
    </source>
</evidence>
<dbReference type="NCBIfam" id="TIGR04183">
    <property type="entry name" value="Por_Secre_tail"/>
    <property type="match status" value="1"/>
</dbReference>
<dbReference type="Pfam" id="PF18962">
    <property type="entry name" value="Por_Secre_tail"/>
    <property type="match status" value="1"/>
</dbReference>
<organism evidence="2 3">
    <name type="scientific">Adhaeribacter terrigena</name>
    <dbReference type="NCBI Taxonomy" id="2793070"/>
    <lineage>
        <taxon>Bacteria</taxon>
        <taxon>Pseudomonadati</taxon>
        <taxon>Bacteroidota</taxon>
        <taxon>Cytophagia</taxon>
        <taxon>Cytophagales</taxon>
        <taxon>Hymenobacteraceae</taxon>
        <taxon>Adhaeribacter</taxon>
    </lineage>
</organism>
<reference evidence="2 3" key="1">
    <citation type="submission" date="2020-12" db="EMBL/GenBank/DDBJ databases">
        <title>Bacterial novel species Adhaeribacter sp. BT258 isolated from soil.</title>
        <authorList>
            <person name="Jung H.-Y."/>
        </authorList>
    </citation>
    <scope>NUCLEOTIDE SEQUENCE [LARGE SCALE GENOMIC DNA]</scope>
    <source>
        <strain evidence="2 3">BT258</strain>
    </source>
</reference>
<dbReference type="InterPro" id="IPR026444">
    <property type="entry name" value="Secre_tail"/>
</dbReference>
<sequence length="331" mass="36573">MVLLTAPGYNAYGVVKDIGGAFADSYAIVDITAATTGRFTFAHEITHLYGGRHNTDPDPGNAHGAVFRTGDVLGFFGTKRYTLMAVGGDSRIEHVSNPDVKYKKKATGNTNHNNAQKVNDLKYHIASFYPEPPKSFQASASVYYYLNSCQSEGVVKAAVQCGLGPYQYQWYSSQDGYNWMPKGTSSAEPFSVPANSANRKFYFMKVVVTDANNHTVTSKVSFRYFCIAPPDPDLNRRAQTLQQNPIAENISIFPNPNSGKFTITLPESVTGFTNILLKDLSGKTVVNLYEGAIDEKTKQLNLDSKNRHLRGLYLLQIETAGITLHRKIMLE</sequence>
<feature type="domain" description="Secretion system C-terminal sorting" evidence="1">
    <location>
        <begin position="252"/>
        <end position="329"/>
    </location>
</feature>
<gene>
    <name evidence="2" type="ORF">I5M27_00130</name>
</gene>
<keyword evidence="3" id="KW-1185">Reference proteome</keyword>
<dbReference type="EMBL" id="JAEHFX010000001">
    <property type="protein sequence ID" value="MBK0401370.1"/>
    <property type="molecule type" value="Genomic_DNA"/>
</dbReference>
<proteinExistence type="predicted"/>
<name>A0ABS1BWF9_9BACT</name>